<keyword evidence="3" id="KW-0808">Transferase</keyword>
<feature type="compositionally biased region" description="Basic and acidic residues" evidence="4">
    <location>
        <begin position="58"/>
        <end position="69"/>
    </location>
</feature>
<reference evidence="5 6" key="1">
    <citation type="journal article" date="2024" name="G3 (Bethesda)">
        <title>Genome assembly of Hibiscus sabdariffa L. provides insights into metabolisms of medicinal natural products.</title>
        <authorList>
            <person name="Kim T."/>
        </authorList>
    </citation>
    <scope>NUCLEOTIDE SEQUENCE [LARGE SCALE GENOMIC DNA]</scope>
    <source>
        <strain evidence="5">TK-2024</strain>
        <tissue evidence="5">Old leaves</tissue>
    </source>
</reference>
<comment type="caution">
    <text evidence="5">The sequence shown here is derived from an EMBL/GenBank/DDBJ whole genome shotgun (WGS) entry which is preliminary data.</text>
</comment>
<dbReference type="InterPro" id="IPR051419">
    <property type="entry name" value="Lys/N-term_MeTrsfase_sf"/>
</dbReference>
<evidence type="ECO:0000256" key="3">
    <source>
        <dbReference type="ARBA" id="ARBA00022679"/>
    </source>
</evidence>
<dbReference type="PANTHER" id="PTHR12176">
    <property type="entry name" value="SAM-DEPENDENT METHYLTRANSFERASE SUPERFAMILY PROTEIN"/>
    <property type="match status" value="1"/>
</dbReference>
<protein>
    <recommendedName>
        <fullName evidence="7">S-adenosyl-L-methionine-dependent methyltransferases superfamily protein</fullName>
    </recommendedName>
</protein>
<proteinExistence type="inferred from homology"/>
<name>A0ABR2SMN5_9ROSI</name>
<evidence type="ECO:0000256" key="4">
    <source>
        <dbReference type="SAM" id="MobiDB-lite"/>
    </source>
</evidence>
<dbReference type="SUPFAM" id="SSF53335">
    <property type="entry name" value="S-adenosyl-L-methionine-dependent methyltransferases"/>
    <property type="match status" value="1"/>
</dbReference>
<comment type="similarity">
    <text evidence="1">Belongs to the methyltransferase superfamily.</text>
</comment>
<sequence length="346" mass="38102">MFCFSIPFTQSAVASPHLLFFPPTPTPTPTGISIPTTLKPRSSPASRPCRCTNVDLTNQHEETPRDAYPKQDQSPPPPPEEETFHVLTAIKTVYNDIVIVDTADSRMLLLDSTHSIHSILQKGGEKWTGSYWDEFASLPPIVPEGPIAIYGLGGGTAAHLMLDAWPSLQLEGWEIDEILIDKAREYFGLSNLERCNEVGGGLQVHIGDVFSPEQHLPSGYAGIIVDLFSDGKVLSQLQEVKTWLELSNRLMPYGRLMVNCGGVSESSIDGKVNHQSVDEIWILNSTIKALAEAFPGQVNWKRMPESQGQNYLALTGPLPDVTSWSAMVPTSLSEAVKQWKPCKPFH</sequence>
<feature type="region of interest" description="Disordered" evidence="4">
    <location>
        <begin position="29"/>
        <end position="81"/>
    </location>
</feature>
<dbReference type="Proteomes" id="UP001396334">
    <property type="component" value="Unassembled WGS sequence"/>
</dbReference>
<evidence type="ECO:0000256" key="1">
    <source>
        <dbReference type="ARBA" id="ARBA00008361"/>
    </source>
</evidence>
<gene>
    <name evidence="5" type="ORF">V6N11_039353</name>
</gene>
<dbReference type="PANTHER" id="PTHR12176:SF76">
    <property type="entry name" value="S-ADENOSYL-L-METHIONINE-DEPENDENT METHYLTRANSFERASES SUPERFAMILY PROTEIN"/>
    <property type="match status" value="1"/>
</dbReference>
<keyword evidence="2" id="KW-0489">Methyltransferase</keyword>
<dbReference type="Gene3D" id="3.40.50.150">
    <property type="entry name" value="Vaccinia Virus protein VP39"/>
    <property type="match status" value="1"/>
</dbReference>
<organism evidence="5 6">
    <name type="scientific">Hibiscus sabdariffa</name>
    <name type="common">roselle</name>
    <dbReference type="NCBI Taxonomy" id="183260"/>
    <lineage>
        <taxon>Eukaryota</taxon>
        <taxon>Viridiplantae</taxon>
        <taxon>Streptophyta</taxon>
        <taxon>Embryophyta</taxon>
        <taxon>Tracheophyta</taxon>
        <taxon>Spermatophyta</taxon>
        <taxon>Magnoliopsida</taxon>
        <taxon>eudicotyledons</taxon>
        <taxon>Gunneridae</taxon>
        <taxon>Pentapetalae</taxon>
        <taxon>rosids</taxon>
        <taxon>malvids</taxon>
        <taxon>Malvales</taxon>
        <taxon>Malvaceae</taxon>
        <taxon>Malvoideae</taxon>
        <taxon>Hibiscus</taxon>
    </lineage>
</organism>
<evidence type="ECO:0000256" key="2">
    <source>
        <dbReference type="ARBA" id="ARBA00022603"/>
    </source>
</evidence>
<dbReference type="InterPro" id="IPR029063">
    <property type="entry name" value="SAM-dependent_MTases_sf"/>
</dbReference>
<evidence type="ECO:0000313" key="5">
    <source>
        <dbReference type="EMBL" id="KAK9026515.1"/>
    </source>
</evidence>
<evidence type="ECO:0000313" key="6">
    <source>
        <dbReference type="Proteomes" id="UP001396334"/>
    </source>
</evidence>
<keyword evidence="6" id="KW-1185">Reference proteome</keyword>
<evidence type="ECO:0008006" key="7">
    <source>
        <dbReference type="Google" id="ProtNLM"/>
    </source>
</evidence>
<dbReference type="EMBL" id="JBBPBN010000013">
    <property type="protein sequence ID" value="KAK9026515.1"/>
    <property type="molecule type" value="Genomic_DNA"/>
</dbReference>
<accession>A0ABR2SMN5</accession>